<evidence type="ECO:0000313" key="4">
    <source>
        <dbReference type="Proteomes" id="UP000305948"/>
    </source>
</evidence>
<dbReference type="Pfam" id="PF08616">
    <property type="entry name" value="SPA"/>
    <property type="match status" value="1"/>
</dbReference>
<dbReference type="GO" id="GO:0005886">
    <property type="term" value="C:plasma membrane"/>
    <property type="evidence" value="ECO:0007669"/>
    <property type="project" value="TreeGrafter"/>
</dbReference>
<dbReference type="Pfam" id="PF07792">
    <property type="entry name" value="Afi1"/>
    <property type="match status" value="1"/>
</dbReference>
<dbReference type="InterPro" id="IPR012860">
    <property type="entry name" value="Afi1_N"/>
</dbReference>
<feature type="domain" description="UDENN" evidence="2">
    <location>
        <begin position="8"/>
        <end position="637"/>
    </location>
</feature>
<dbReference type="AlphaFoldDB" id="A0A5C3MUA0"/>
<dbReference type="PANTHER" id="PTHR28245">
    <property type="entry name" value="ARF3-INTERACTING PROTEIN 1"/>
    <property type="match status" value="1"/>
</dbReference>
<feature type="region of interest" description="Disordered" evidence="1">
    <location>
        <begin position="525"/>
        <end position="551"/>
    </location>
</feature>
<feature type="compositionally biased region" description="Basic and acidic residues" evidence="1">
    <location>
        <begin position="225"/>
        <end position="236"/>
    </location>
</feature>
<organism evidence="3 4">
    <name type="scientific">Heliocybe sulcata</name>
    <dbReference type="NCBI Taxonomy" id="5364"/>
    <lineage>
        <taxon>Eukaryota</taxon>
        <taxon>Fungi</taxon>
        <taxon>Dikarya</taxon>
        <taxon>Basidiomycota</taxon>
        <taxon>Agaricomycotina</taxon>
        <taxon>Agaricomycetes</taxon>
        <taxon>Gloeophyllales</taxon>
        <taxon>Gloeophyllaceae</taxon>
        <taxon>Heliocybe</taxon>
    </lineage>
</organism>
<dbReference type="InterPro" id="IPR037516">
    <property type="entry name" value="Tripartite_DENN"/>
</dbReference>
<dbReference type="Proteomes" id="UP000305948">
    <property type="component" value="Unassembled WGS sequence"/>
</dbReference>
<dbReference type="GO" id="GO:0051666">
    <property type="term" value="P:actin cortical patch localization"/>
    <property type="evidence" value="ECO:0007669"/>
    <property type="project" value="TreeGrafter"/>
</dbReference>
<protein>
    <submittedName>
        <fullName evidence="3">Spindle pole body interacting protein</fullName>
    </submittedName>
</protein>
<sequence>MSNVQHCSFVLLAEFDIDRGAQLTYQFPQPLGTDEGLLANLMLPDGAEKQLEDWTIFFLNQTPFNTIAPVLALEDENGDVGGVGDGDSHTGLLYVLNLVRTKHDKTVRRGAVVKAMAICTRHPFIQIFKPVLLMALDDYFADPSQECLARLFDAVNSMDVSGAPTLSRYEKLVMRTSERKDVFSEKFVSQREGATPVPTAKAQHHQTPSWDSHSSFEDGLMTARNHGDSEFAKDGEQSAQDLSMTSNTRGQQGQHSPTDTSFGSAVWVGDESGLEDVPQSIGMTMANTTYAGSKSSIRGRSSTDASSSSSHVYAYGIPTTGASNFLSTGMVKDTHFFQTSIAYKGHTLPIKMPLSTFPEEVGDYSLIQLIQTFSTQNMSVTGPLHPHLHSNGTLTHPIIILFNALVTGKRIIFIGHNRPAGQVSSYVLSACALGSGCGCILRGFIERAFPYANLTNKEEWESIAGYIAGVTNPIFEHGNSWDLLCDIGTPRMVVNKDININCPVITHSAISPPLIMRTGTLKAESSVGSEEDVGRSVKGGEAGQKGDVQGKADSTDNLFIEDIISAISYHFGENLVRARFAEYVGRFVRLAAKYEEETIGPTKIGYPSHAFQDGRLGSGMAFSDEISAMRDLQANANRIDGWRKTNSYRYYQEDFDKALSADPIEGFDVLHQVWRFRYAKNMSDSEVDLIMRTLVDNVQTYDQVVELLSFLPPHYGGLLPLSFGLFHQQEIVRELTVELFNQLRVHPVGYQFLQALNHFHRYAYVRLAHTREIRQQQREQTSLYPPVSLFNSRTPSNRSETSLGG</sequence>
<reference evidence="3 4" key="1">
    <citation type="journal article" date="2019" name="Nat. Ecol. Evol.">
        <title>Megaphylogeny resolves global patterns of mushroom evolution.</title>
        <authorList>
            <person name="Varga T."/>
            <person name="Krizsan K."/>
            <person name="Foldi C."/>
            <person name="Dima B."/>
            <person name="Sanchez-Garcia M."/>
            <person name="Sanchez-Ramirez S."/>
            <person name="Szollosi G.J."/>
            <person name="Szarkandi J.G."/>
            <person name="Papp V."/>
            <person name="Albert L."/>
            <person name="Andreopoulos W."/>
            <person name="Angelini C."/>
            <person name="Antonin V."/>
            <person name="Barry K.W."/>
            <person name="Bougher N.L."/>
            <person name="Buchanan P."/>
            <person name="Buyck B."/>
            <person name="Bense V."/>
            <person name="Catcheside P."/>
            <person name="Chovatia M."/>
            <person name="Cooper J."/>
            <person name="Damon W."/>
            <person name="Desjardin D."/>
            <person name="Finy P."/>
            <person name="Geml J."/>
            <person name="Haridas S."/>
            <person name="Hughes K."/>
            <person name="Justo A."/>
            <person name="Karasinski D."/>
            <person name="Kautmanova I."/>
            <person name="Kiss B."/>
            <person name="Kocsube S."/>
            <person name="Kotiranta H."/>
            <person name="LaButti K.M."/>
            <person name="Lechner B.E."/>
            <person name="Liimatainen K."/>
            <person name="Lipzen A."/>
            <person name="Lukacs Z."/>
            <person name="Mihaltcheva S."/>
            <person name="Morgado L.N."/>
            <person name="Niskanen T."/>
            <person name="Noordeloos M.E."/>
            <person name="Ohm R.A."/>
            <person name="Ortiz-Santana B."/>
            <person name="Ovrebo C."/>
            <person name="Racz N."/>
            <person name="Riley R."/>
            <person name="Savchenko A."/>
            <person name="Shiryaev A."/>
            <person name="Soop K."/>
            <person name="Spirin V."/>
            <person name="Szebenyi C."/>
            <person name="Tomsovsky M."/>
            <person name="Tulloss R.E."/>
            <person name="Uehling J."/>
            <person name="Grigoriev I.V."/>
            <person name="Vagvolgyi C."/>
            <person name="Papp T."/>
            <person name="Martin F.M."/>
            <person name="Miettinen O."/>
            <person name="Hibbett D.S."/>
            <person name="Nagy L.G."/>
        </authorList>
    </citation>
    <scope>NUCLEOTIDE SEQUENCE [LARGE SCALE GENOMIC DNA]</scope>
    <source>
        <strain evidence="3 4">OMC1185</strain>
    </source>
</reference>
<dbReference type="OrthoDB" id="66409at2759"/>
<feature type="compositionally biased region" description="Polar residues" evidence="1">
    <location>
        <begin position="789"/>
        <end position="805"/>
    </location>
</feature>
<feature type="region of interest" description="Disordered" evidence="1">
    <location>
        <begin position="184"/>
        <end position="264"/>
    </location>
</feature>
<evidence type="ECO:0000256" key="1">
    <source>
        <dbReference type="SAM" id="MobiDB-lite"/>
    </source>
</evidence>
<feature type="compositionally biased region" description="Polar residues" evidence="1">
    <location>
        <begin position="237"/>
        <end position="263"/>
    </location>
</feature>
<dbReference type="PANTHER" id="PTHR28245:SF1">
    <property type="entry name" value="ARF3-INTERACTING PROTEIN 1"/>
    <property type="match status" value="1"/>
</dbReference>
<evidence type="ECO:0000313" key="3">
    <source>
        <dbReference type="EMBL" id="TFK49059.1"/>
    </source>
</evidence>
<feature type="region of interest" description="Disordered" evidence="1">
    <location>
        <begin position="776"/>
        <end position="805"/>
    </location>
</feature>
<dbReference type="InterPro" id="IPR052809">
    <property type="entry name" value="Actin_polarity_regulatory"/>
</dbReference>
<evidence type="ECO:0000259" key="2">
    <source>
        <dbReference type="PROSITE" id="PS50211"/>
    </source>
</evidence>
<name>A0A5C3MUA0_9AGAM</name>
<accession>A0A5C3MUA0</accession>
<dbReference type="STRING" id="5364.A0A5C3MUA0"/>
<dbReference type="PROSITE" id="PS50211">
    <property type="entry name" value="DENN"/>
    <property type="match status" value="1"/>
</dbReference>
<dbReference type="EMBL" id="ML213517">
    <property type="protein sequence ID" value="TFK49059.1"/>
    <property type="molecule type" value="Genomic_DNA"/>
</dbReference>
<gene>
    <name evidence="3" type="ORF">OE88DRAFT_1633724</name>
</gene>
<keyword evidence="4" id="KW-1185">Reference proteome</keyword>
<proteinExistence type="predicted"/>